<evidence type="ECO:0000313" key="9">
    <source>
        <dbReference type="EMBL" id="MBD8079236.1"/>
    </source>
</evidence>
<reference evidence="9" key="2">
    <citation type="submission" date="2020-09" db="EMBL/GenBank/DDBJ databases">
        <authorList>
            <person name="Yu Y."/>
        </authorList>
    </citation>
    <scope>NUCLEOTIDE SEQUENCE</scope>
    <source>
        <strain evidence="9">KCTC 49039</strain>
    </source>
</reference>
<comment type="subcellular location">
    <subcellularLocation>
        <location evidence="1 5">Cytoplasm</location>
    </subcellularLocation>
</comment>
<dbReference type="InterPro" id="IPR036390">
    <property type="entry name" value="WH_DNA-bd_sf"/>
</dbReference>
<dbReference type="Pfam" id="PF21982">
    <property type="entry name" value="RecX_HTH1"/>
    <property type="match status" value="1"/>
</dbReference>
<evidence type="ECO:0000259" key="7">
    <source>
        <dbReference type="Pfam" id="PF02631"/>
    </source>
</evidence>
<gene>
    <name evidence="5" type="primary">recX</name>
    <name evidence="9" type="ORF">IF651_09250</name>
</gene>
<evidence type="ECO:0000256" key="3">
    <source>
        <dbReference type="ARBA" id="ARBA00018111"/>
    </source>
</evidence>
<name>A0A927IZC8_9MICO</name>
<evidence type="ECO:0000256" key="2">
    <source>
        <dbReference type="ARBA" id="ARBA00009695"/>
    </source>
</evidence>
<feature type="compositionally biased region" description="Basic residues" evidence="6">
    <location>
        <begin position="22"/>
        <end position="31"/>
    </location>
</feature>
<dbReference type="Pfam" id="PF02631">
    <property type="entry name" value="RecX_HTH2"/>
    <property type="match status" value="1"/>
</dbReference>
<dbReference type="InterPro" id="IPR003783">
    <property type="entry name" value="Regulatory_RecX"/>
</dbReference>
<proteinExistence type="inferred from homology"/>
<accession>A0A927IZC8</accession>
<feature type="region of interest" description="Disordered" evidence="6">
    <location>
        <begin position="1"/>
        <end position="42"/>
    </location>
</feature>
<feature type="domain" description="RecX second three-helical" evidence="7">
    <location>
        <begin position="98"/>
        <end position="135"/>
    </location>
</feature>
<dbReference type="AlphaFoldDB" id="A0A927IZC8"/>
<sequence>MIGEDYDSVDEQDGTQDDERRAGRKPARRSRPSLAERIADGEFTDAELGERAREAVLRTLTAAPKSRSELAQSLARKGYPEHVVLPLLDRLEEVGLIDDAAYAEMLVRTRHSERGLARRAISQELRRRGVDVETSSVALEQVDDDSEADAAREIARRRLARTVGLDRDVRVRRVVGALARKGHSPGRAFEVVKQLLDDEAVTGELDS</sequence>
<evidence type="ECO:0000256" key="5">
    <source>
        <dbReference type="HAMAP-Rule" id="MF_01114"/>
    </source>
</evidence>
<dbReference type="SUPFAM" id="SSF46785">
    <property type="entry name" value="Winged helix' DNA-binding domain"/>
    <property type="match status" value="1"/>
</dbReference>
<evidence type="ECO:0000313" key="10">
    <source>
        <dbReference type="Proteomes" id="UP000610846"/>
    </source>
</evidence>
<dbReference type="GO" id="GO:0005737">
    <property type="term" value="C:cytoplasm"/>
    <property type="evidence" value="ECO:0007669"/>
    <property type="project" value="UniProtKB-SubCell"/>
</dbReference>
<evidence type="ECO:0000259" key="8">
    <source>
        <dbReference type="Pfam" id="PF21982"/>
    </source>
</evidence>
<dbReference type="Gene3D" id="1.10.10.10">
    <property type="entry name" value="Winged helix-like DNA-binding domain superfamily/Winged helix DNA-binding domain"/>
    <property type="match status" value="2"/>
</dbReference>
<feature type="domain" description="RecX first three-helical" evidence="8">
    <location>
        <begin position="52"/>
        <end position="91"/>
    </location>
</feature>
<evidence type="ECO:0000256" key="6">
    <source>
        <dbReference type="SAM" id="MobiDB-lite"/>
    </source>
</evidence>
<dbReference type="RefSeq" id="WP_191828925.1">
    <property type="nucleotide sequence ID" value="NZ_JACYHB010000006.1"/>
</dbReference>
<dbReference type="InterPro" id="IPR036388">
    <property type="entry name" value="WH-like_DNA-bd_sf"/>
</dbReference>
<reference evidence="9" key="1">
    <citation type="journal article" date="2018" name="Curr. Microbiol.">
        <title>Cellulosimicrobium arenosum sp. nov., Isolated from Marine Sediment Sand.</title>
        <authorList>
            <person name="Oh M."/>
            <person name="Kim J.H."/>
            <person name="Yoon J.H."/>
            <person name="Schumann P."/>
            <person name="Kim W."/>
        </authorList>
    </citation>
    <scope>NUCLEOTIDE SEQUENCE</scope>
    <source>
        <strain evidence="9">KCTC 49039</strain>
    </source>
</reference>
<evidence type="ECO:0000256" key="4">
    <source>
        <dbReference type="ARBA" id="ARBA00022490"/>
    </source>
</evidence>
<comment type="similarity">
    <text evidence="2 5">Belongs to the RecX family.</text>
</comment>
<comment type="caution">
    <text evidence="9">The sequence shown here is derived from an EMBL/GenBank/DDBJ whole genome shotgun (WGS) entry which is preliminary data.</text>
</comment>
<organism evidence="9 10">
    <name type="scientific">Cellulosimicrobium arenosum</name>
    <dbReference type="NCBI Taxonomy" id="2708133"/>
    <lineage>
        <taxon>Bacteria</taxon>
        <taxon>Bacillati</taxon>
        <taxon>Actinomycetota</taxon>
        <taxon>Actinomycetes</taxon>
        <taxon>Micrococcales</taxon>
        <taxon>Promicromonosporaceae</taxon>
        <taxon>Cellulosimicrobium</taxon>
    </lineage>
</organism>
<dbReference type="HAMAP" id="MF_01114">
    <property type="entry name" value="RecX"/>
    <property type="match status" value="1"/>
</dbReference>
<dbReference type="InterPro" id="IPR053924">
    <property type="entry name" value="RecX_HTH_2nd"/>
</dbReference>
<evidence type="ECO:0000256" key="1">
    <source>
        <dbReference type="ARBA" id="ARBA00004496"/>
    </source>
</evidence>
<keyword evidence="10" id="KW-1185">Reference proteome</keyword>
<dbReference type="InterPro" id="IPR053926">
    <property type="entry name" value="RecX_HTH_1st"/>
</dbReference>
<comment type="function">
    <text evidence="5">Modulates RecA activity.</text>
</comment>
<dbReference type="GO" id="GO:0006282">
    <property type="term" value="P:regulation of DNA repair"/>
    <property type="evidence" value="ECO:0007669"/>
    <property type="project" value="UniProtKB-UniRule"/>
</dbReference>
<keyword evidence="4 5" id="KW-0963">Cytoplasm</keyword>
<dbReference type="PANTHER" id="PTHR33602:SF1">
    <property type="entry name" value="REGULATORY PROTEIN RECX FAMILY PROTEIN"/>
    <property type="match status" value="1"/>
</dbReference>
<dbReference type="Proteomes" id="UP000610846">
    <property type="component" value="Unassembled WGS sequence"/>
</dbReference>
<dbReference type="PANTHER" id="PTHR33602">
    <property type="entry name" value="REGULATORY PROTEIN RECX FAMILY PROTEIN"/>
    <property type="match status" value="1"/>
</dbReference>
<dbReference type="EMBL" id="JACYHB010000006">
    <property type="protein sequence ID" value="MBD8079236.1"/>
    <property type="molecule type" value="Genomic_DNA"/>
</dbReference>
<protein>
    <recommendedName>
        <fullName evidence="3 5">Regulatory protein RecX</fullName>
    </recommendedName>
</protein>
<feature type="compositionally biased region" description="Acidic residues" evidence="6">
    <location>
        <begin position="1"/>
        <end position="16"/>
    </location>
</feature>